<keyword evidence="2" id="KW-1185">Reference proteome</keyword>
<accession>A0AAD9KZY9</accession>
<dbReference type="Proteomes" id="UP001209878">
    <property type="component" value="Unassembled WGS sequence"/>
</dbReference>
<dbReference type="EMBL" id="JAODUO010000468">
    <property type="protein sequence ID" value="KAK2179878.1"/>
    <property type="molecule type" value="Genomic_DNA"/>
</dbReference>
<sequence>MWCHLFVHMRCGTSSHIHCIVWHGGVRVPHDCRCRMGSPEWRLKRGQGLGEGPLLGLVVYKCTTRTGSGL</sequence>
<protein>
    <submittedName>
        <fullName evidence="1">Uncharacterized protein</fullName>
    </submittedName>
</protein>
<organism evidence="1 2">
    <name type="scientific">Ridgeia piscesae</name>
    <name type="common">Tubeworm</name>
    <dbReference type="NCBI Taxonomy" id="27915"/>
    <lineage>
        <taxon>Eukaryota</taxon>
        <taxon>Metazoa</taxon>
        <taxon>Spiralia</taxon>
        <taxon>Lophotrochozoa</taxon>
        <taxon>Annelida</taxon>
        <taxon>Polychaeta</taxon>
        <taxon>Sedentaria</taxon>
        <taxon>Canalipalpata</taxon>
        <taxon>Sabellida</taxon>
        <taxon>Siboglinidae</taxon>
        <taxon>Ridgeia</taxon>
    </lineage>
</organism>
<evidence type="ECO:0000313" key="1">
    <source>
        <dbReference type="EMBL" id="KAK2179878.1"/>
    </source>
</evidence>
<evidence type="ECO:0000313" key="2">
    <source>
        <dbReference type="Proteomes" id="UP001209878"/>
    </source>
</evidence>
<reference evidence="1" key="1">
    <citation type="journal article" date="2023" name="Mol. Biol. Evol.">
        <title>Third-Generation Sequencing Reveals the Adaptive Role of the Epigenome in Three Deep-Sea Polychaetes.</title>
        <authorList>
            <person name="Perez M."/>
            <person name="Aroh O."/>
            <person name="Sun Y."/>
            <person name="Lan Y."/>
            <person name="Juniper S.K."/>
            <person name="Young C.R."/>
            <person name="Angers B."/>
            <person name="Qian P.Y."/>
        </authorList>
    </citation>
    <scope>NUCLEOTIDE SEQUENCE</scope>
    <source>
        <strain evidence="1">R07B-5</strain>
    </source>
</reference>
<name>A0AAD9KZY9_RIDPI</name>
<dbReference type="AlphaFoldDB" id="A0AAD9KZY9"/>
<comment type="caution">
    <text evidence="1">The sequence shown here is derived from an EMBL/GenBank/DDBJ whole genome shotgun (WGS) entry which is preliminary data.</text>
</comment>
<gene>
    <name evidence="1" type="ORF">NP493_467g02020</name>
</gene>
<proteinExistence type="predicted"/>